<dbReference type="InterPro" id="IPR036291">
    <property type="entry name" value="NAD(P)-bd_dom_sf"/>
</dbReference>
<feature type="compositionally biased region" description="Basic residues" evidence="2">
    <location>
        <begin position="133"/>
        <end position="143"/>
    </location>
</feature>
<feature type="compositionally biased region" description="Basic residues" evidence="2">
    <location>
        <begin position="116"/>
        <end position="125"/>
    </location>
</feature>
<feature type="compositionally biased region" description="Pro residues" evidence="2">
    <location>
        <begin position="260"/>
        <end position="272"/>
    </location>
</feature>
<dbReference type="AlphaFoldDB" id="A0A4D8QSI0"/>
<reference evidence="4 5" key="1">
    <citation type="submission" date="2018-09" db="EMBL/GenBank/DDBJ databases">
        <title>Whole genome based analysis of evolution and adaptive divergence in Indian and Brazilian strains of Azospirillum brasilense.</title>
        <authorList>
            <person name="Singh C."/>
            <person name="Tripathi A.K."/>
        </authorList>
    </citation>
    <scope>NUCLEOTIDE SEQUENCE [LARGE SCALE GENOMIC DNA]</scope>
    <source>
        <strain evidence="4 5">MTCC4038</strain>
    </source>
</reference>
<evidence type="ECO:0000313" key="5">
    <source>
        <dbReference type="Proteomes" id="UP000298774"/>
    </source>
</evidence>
<protein>
    <submittedName>
        <fullName evidence="4">AMP-dependent synthetase</fullName>
    </submittedName>
</protein>
<dbReference type="Pfam" id="PF08240">
    <property type="entry name" value="ADH_N"/>
    <property type="match status" value="1"/>
</dbReference>
<name>A0A4D8QSI0_AZOBR</name>
<dbReference type="PANTHER" id="PTHR44154:SF1">
    <property type="entry name" value="QUINONE OXIDOREDUCTASE"/>
    <property type="match status" value="1"/>
</dbReference>
<dbReference type="PANTHER" id="PTHR44154">
    <property type="entry name" value="QUINONE OXIDOREDUCTASE"/>
    <property type="match status" value="1"/>
</dbReference>
<feature type="region of interest" description="Disordered" evidence="2">
    <location>
        <begin position="224"/>
        <end position="278"/>
    </location>
</feature>
<dbReference type="Proteomes" id="UP000298774">
    <property type="component" value="Chromosome"/>
</dbReference>
<keyword evidence="1" id="KW-0521">NADP</keyword>
<dbReference type="SMART" id="SM00829">
    <property type="entry name" value="PKS_ER"/>
    <property type="match status" value="1"/>
</dbReference>
<accession>A0A4D8QSI0</accession>
<dbReference type="GO" id="GO:0016491">
    <property type="term" value="F:oxidoreductase activity"/>
    <property type="evidence" value="ECO:0007669"/>
    <property type="project" value="InterPro"/>
</dbReference>
<organism evidence="4 5">
    <name type="scientific">Azospirillum brasilense</name>
    <dbReference type="NCBI Taxonomy" id="192"/>
    <lineage>
        <taxon>Bacteria</taxon>
        <taxon>Pseudomonadati</taxon>
        <taxon>Pseudomonadota</taxon>
        <taxon>Alphaproteobacteria</taxon>
        <taxon>Rhodospirillales</taxon>
        <taxon>Azospirillaceae</taxon>
        <taxon>Azospirillum</taxon>
    </lineage>
</organism>
<gene>
    <name evidence="4" type="ORF">D3868_04855</name>
</gene>
<dbReference type="EMBL" id="CP032339">
    <property type="protein sequence ID" value="QCO10119.1"/>
    <property type="molecule type" value="Genomic_DNA"/>
</dbReference>
<feature type="compositionally biased region" description="Low complexity" evidence="2">
    <location>
        <begin position="177"/>
        <end position="187"/>
    </location>
</feature>
<dbReference type="SUPFAM" id="SSF51735">
    <property type="entry name" value="NAD(P)-binding Rossmann-fold domains"/>
    <property type="match status" value="2"/>
</dbReference>
<feature type="domain" description="Enoyl reductase (ER)" evidence="3">
    <location>
        <begin position="394"/>
        <end position="858"/>
    </location>
</feature>
<dbReference type="SUPFAM" id="SSF50129">
    <property type="entry name" value="GroES-like"/>
    <property type="match status" value="1"/>
</dbReference>
<evidence type="ECO:0000313" key="4">
    <source>
        <dbReference type="EMBL" id="QCO10119.1"/>
    </source>
</evidence>
<sequence length="980" mass="103018">MPDRPGGAHRRLDARSTAGGGTDPHRTAALPLRAVRPSGRRGADGDRHHRQSPGQCPVRPSARRVGHSGRPSRPPDGRARRGNHWHGAQLRGRRRHPPASRRGAGRERGPRPARQGPRRLPRHRGAGQAGLCRHPRRGARRRLRAGDGLPCPGGRSPRPVGPAGDQPVPVARLWRDAAPAAPAPAQGPGAGVRAGAGDPAVRSPDRRGDGAGVWAGGCGGARGGRCADAGEGVGAGGRAALQDPLPLGRGEGEGVARVPNVPPSATPSPQPSPQGGEGVKRLLRQAHSVGRGPVADTIVQLVDTGLSDGFDAGSASEIAAFARFLLDPANGAKKGIALFLEKKSPPLPARPRRDSRDGVLPIGSPFVPGATPLPRWQLAQAVVRDLETGAAAHGDPAQAETEVVIPVPEPGPNQALVYVLASEVNYNDVWALTGIPISLFDEHDEDVHVTGSGGVGMVVRMGEALQAQGRLAVGDLVAVYSGVSDLLDPEAGADPMFTDFHIQGYQSPDGSHQQFMLADGPQLFPLPPGLALEEAGSYMLAAGTGYRALFTALDVQPGKRLLVEGAAGGTGAWTVELALARRMKVTGMVSSERRAAAIRARGAGAVDRSVAEAAFTRIPADPAHWAAWEEAGRPYLDALRAANGGNLVDYAVSHAGETTFPRTFQSLAEGGALTFFGASSGYHMTFLGKPGAAEPAEMLRRARLRPGEAVLVFYGAGAVGLRDDMALSAIEAARESGARVCVVTDRDSERDFVLSLGYGEALAGAVSLAEITRRVPHFDWPDTMPDLPDPQRETAAFKEAVRLFTEDTFKPLGQAVGRILRAADNPRGMPDVVVERARRDTLAVSTMLVKPHTGRVVYCGDMAPDGSGRRYSFYAPQVWMRQRRILMPSATIVGTHLSNAAEIAGLNRVIASGAVRVPTTYLGNWDELPTLHQAMWENRLPEATGGAAKAVVNHALPEAGLTSRDELLIAWAGSATGKGQ</sequence>
<dbReference type="InterPro" id="IPR013154">
    <property type="entry name" value="ADH-like_N"/>
</dbReference>
<evidence type="ECO:0000256" key="2">
    <source>
        <dbReference type="SAM" id="MobiDB-lite"/>
    </source>
</evidence>
<dbReference type="InterPro" id="IPR051603">
    <property type="entry name" value="Zinc-ADH_QOR/CCCR"/>
</dbReference>
<evidence type="ECO:0000259" key="3">
    <source>
        <dbReference type="SMART" id="SM00829"/>
    </source>
</evidence>
<proteinExistence type="predicted"/>
<dbReference type="InterPro" id="IPR011032">
    <property type="entry name" value="GroES-like_sf"/>
</dbReference>
<dbReference type="Gene3D" id="3.90.180.10">
    <property type="entry name" value="Medium-chain alcohol dehydrogenases, catalytic domain"/>
    <property type="match status" value="1"/>
</dbReference>
<dbReference type="InterPro" id="IPR020843">
    <property type="entry name" value="ER"/>
</dbReference>
<feature type="region of interest" description="Disordered" evidence="2">
    <location>
        <begin position="1"/>
        <end position="211"/>
    </location>
</feature>
<dbReference type="Gene3D" id="3.40.50.720">
    <property type="entry name" value="NAD(P)-binding Rossmann-like Domain"/>
    <property type="match status" value="2"/>
</dbReference>
<evidence type="ECO:0000256" key="1">
    <source>
        <dbReference type="ARBA" id="ARBA00022857"/>
    </source>
</evidence>